<keyword evidence="1" id="KW-0812">Transmembrane</keyword>
<feature type="transmembrane region" description="Helical" evidence="1">
    <location>
        <begin position="79"/>
        <end position="98"/>
    </location>
</feature>
<keyword evidence="1" id="KW-0472">Membrane</keyword>
<evidence type="ECO:0000313" key="2">
    <source>
        <dbReference type="EMBL" id="MCS3679368.1"/>
    </source>
</evidence>
<dbReference type="Proteomes" id="UP001155027">
    <property type="component" value="Unassembled WGS sequence"/>
</dbReference>
<comment type="caution">
    <text evidence="2">The sequence shown here is derived from an EMBL/GenBank/DDBJ whole genome shotgun (WGS) entry which is preliminary data.</text>
</comment>
<dbReference type="AlphaFoldDB" id="A0A9X2Q196"/>
<sequence length="428" mass="48439">MSLYESTYAMWYNRLGWACFSSICIYVLYFSFEENLSILRLFGLFFLLSFLFYTKITYFLVSSVLIFTVGGTSLRRKKMAYFSLGSVFISALIMEGVFDGYMYGYVRDLVSAYQSSSSGAARGGLGKMVVYIASNSVLIISFLLSVLIYWYWRRRSWQKIVQMTLIFTGSWWLANQATGSVPISLATVPLWIADVSVSEEKASPNSVNLFGRDIPMVKTITFGLMIFATLPVAGKRLATLASYTDVGSTNYLTRTLDGFEELAVSEEELGEGLAKIGDSGLSLPSNLNKINNLSFAKTKTRVKVRGGDYIEYLKSAKMLLDGEVKDRRGVLVFDFVNAVNLFSKRKPLRGNLLWYHSGRTFSVEQLRSSDWLEKESYLMIPKVPLEYSSRNNMIKSSICELKNMYKLEAQNDLWILLERNTQVASGRC</sequence>
<protein>
    <submittedName>
        <fullName evidence="2">Uncharacterized protein</fullName>
    </submittedName>
</protein>
<reference evidence="2" key="1">
    <citation type="submission" date="2022-08" db="EMBL/GenBank/DDBJ databases">
        <title>Genomic Encyclopedia of Type Strains, Phase V (KMG-V): Genome sequencing to study the core and pangenomes of soil and plant-associated prokaryotes.</title>
        <authorList>
            <person name="Whitman W."/>
        </authorList>
    </citation>
    <scope>NUCLEOTIDE SEQUENCE</scope>
    <source>
        <strain evidence="2">0</strain>
    </source>
</reference>
<gene>
    <name evidence="2" type="ORF">GGP71_003319</name>
</gene>
<feature type="transmembrane region" description="Helical" evidence="1">
    <location>
        <begin position="38"/>
        <end position="67"/>
    </location>
</feature>
<feature type="transmembrane region" description="Helical" evidence="1">
    <location>
        <begin position="128"/>
        <end position="152"/>
    </location>
</feature>
<keyword evidence="1" id="KW-1133">Transmembrane helix</keyword>
<dbReference type="RefSeq" id="WP_259081158.1">
    <property type="nucleotide sequence ID" value="NZ_JANUAU010000020.1"/>
</dbReference>
<name>A0A9X2Q196_9BACT</name>
<proteinExistence type="predicted"/>
<organism evidence="2 3">
    <name type="scientific">Salinibacter ruber</name>
    <dbReference type="NCBI Taxonomy" id="146919"/>
    <lineage>
        <taxon>Bacteria</taxon>
        <taxon>Pseudomonadati</taxon>
        <taxon>Rhodothermota</taxon>
        <taxon>Rhodothermia</taxon>
        <taxon>Rhodothermales</taxon>
        <taxon>Salinibacteraceae</taxon>
        <taxon>Salinibacter</taxon>
    </lineage>
</organism>
<evidence type="ECO:0000256" key="1">
    <source>
        <dbReference type="SAM" id="Phobius"/>
    </source>
</evidence>
<feature type="transmembrane region" description="Helical" evidence="1">
    <location>
        <begin position="12"/>
        <end position="32"/>
    </location>
</feature>
<dbReference type="EMBL" id="JANUAU010000020">
    <property type="protein sequence ID" value="MCS3679368.1"/>
    <property type="molecule type" value="Genomic_DNA"/>
</dbReference>
<accession>A0A9X2Q196</accession>
<evidence type="ECO:0000313" key="3">
    <source>
        <dbReference type="Proteomes" id="UP001155027"/>
    </source>
</evidence>